<evidence type="ECO:0000256" key="1">
    <source>
        <dbReference type="ARBA" id="ARBA00022801"/>
    </source>
</evidence>
<dbReference type="AlphaFoldDB" id="A0A0R1REU3"/>
<dbReference type="Gene3D" id="3.20.20.70">
    <property type="entry name" value="Aldolase class I"/>
    <property type="match status" value="1"/>
</dbReference>
<gene>
    <name evidence="3" type="ORF">FC70_GL001036</name>
</gene>
<name>A0A0R1REU3_9LACO</name>
<dbReference type="RefSeq" id="WP_057889983.1">
    <property type="nucleotide sequence ID" value="NZ_AZFE01000031.1"/>
</dbReference>
<proteinExistence type="predicted"/>
<keyword evidence="4" id="KW-1185">Reference proteome</keyword>
<dbReference type="OrthoDB" id="9758822at2"/>
<comment type="caution">
    <text evidence="3">The sequence shown here is derived from an EMBL/GenBank/DDBJ whole genome shotgun (WGS) entry which is preliminary data.</text>
</comment>
<dbReference type="InterPro" id="IPR013785">
    <property type="entry name" value="Aldolase_TIM"/>
</dbReference>
<dbReference type="CDD" id="cd14791">
    <property type="entry name" value="GH36"/>
    <property type="match status" value="1"/>
</dbReference>
<dbReference type="PRINTS" id="PR00743">
    <property type="entry name" value="GLHYDRLASE36"/>
</dbReference>
<dbReference type="EMBL" id="AZFE01000031">
    <property type="protein sequence ID" value="KRL55439.1"/>
    <property type="molecule type" value="Genomic_DNA"/>
</dbReference>
<dbReference type="PANTHER" id="PTHR43053">
    <property type="entry name" value="GLYCOSIDASE FAMILY 31"/>
    <property type="match status" value="1"/>
</dbReference>
<dbReference type="PATRIC" id="fig|1423778.4.peg.1069"/>
<organism evidence="3 4">
    <name type="scientific">Paucilactobacillus oligofermentans DSM 15707 = LMG 22743</name>
    <dbReference type="NCBI Taxonomy" id="1423778"/>
    <lineage>
        <taxon>Bacteria</taxon>
        <taxon>Bacillati</taxon>
        <taxon>Bacillota</taxon>
        <taxon>Bacilli</taxon>
        <taxon>Lactobacillales</taxon>
        <taxon>Lactobacillaceae</taxon>
        <taxon>Paucilactobacillus</taxon>
    </lineage>
</organism>
<reference evidence="3 4" key="1">
    <citation type="journal article" date="2015" name="Genome Announc.">
        <title>Expanding the biotechnology potential of lactobacilli through comparative genomics of 213 strains and associated genera.</title>
        <authorList>
            <person name="Sun Z."/>
            <person name="Harris H.M."/>
            <person name="McCann A."/>
            <person name="Guo C."/>
            <person name="Argimon S."/>
            <person name="Zhang W."/>
            <person name="Yang X."/>
            <person name="Jeffery I.B."/>
            <person name="Cooney J.C."/>
            <person name="Kagawa T.F."/>
            <person name="Liu W."/>
            <person name="Song Y."/>
            <person name="Salvetti E."/>
            <person name="Wrobel A."/>
            <person name="Rasinkangas P."/>
            <person name="Parkhill J."/>
            <person name="Rea M.C."/>
            <person name="O'Sullivan O."/>
            <person name="Ritari J."/>
            <person name="Douillard F.P."/>
            <person name="Paul Ross R."/>
            <person name="Yang R."/>
            <person name="Briner A.E."/>
            <person name="Felis G.E."/>
            <person name="de Vos W.M."/>
            <person name="Barrangou R."/>
            <person name="Klaenhammer T.R."/>
            <person name="Caufield P.W."/>
            <person name="Cui Y."/>
            <person name="Zhang H."/>
            <person name="O'Toole P.W."/>
        </authorList>
    </citation>
    <scope>NUCLEOTIDE SEQUENCE [LARGE SCALE GENOMIC DNA]</scope>
    <source>
        <strain evidence="3 4">DSM 15707</strain>
    </source>
</reference>
<dbReference type="GO" id="GO:0016052">
    <property type="term" value="P:carbohydrate catabolic process"/>
    <property type="evidence" value="ECO:0007669"/>
    <property type="project" value="InterPro"/>
</dbReference>
<evidence type="ECO:0000256" key="2">
    <source>
        <dbReference type="ARBA" id="ARBA00023295"/>
    </source>
</evidence>
<dbReference type="Pfam" id="PF02065">
    <property type="entry name" value="Melibiase"/>
    <property type="match status" value="1"/>
</dbReference>
<evidence type="ECO:0000313" key="3">
    <source>
        <dbReference type="EMBL" id="KRL55439.1"/>
    </source>
</evidence>
<dbReference type="PANTHER" id="PTHR43053:SF3">
    <property type="entry name" value="ALPHA-GALACTOSIDASE C-RELATED"/>
    <property type="match status" value="1"/>
</dbReference>
<protein>
    <submittedName>
        <fullName evidence="3">Melibiase subfamily protein</fullName>
    </submittedName>
</protein>
<dbReference type="Proteomes" id="UP000051697">
    <property type="component" value="Unassembled WGS sequence"/>
</dbReference>
<sequence>MSELIRIKSKCTEIDFKAEVGGIVSLVYVGEITDSISDLIIAADDQATIEIPKKSEPETNFFSPVEIQITGGDTLHKGVKLISSAINRRLKFVEHAIEEFNGGKKLVITQRDEITKLEVKSFYVLYDSTIAIRSWTQVINQGESEVGLEYVSSFALSGIVQKGEYGKNWAERVKISEPSNEWQSELQWNTASLKSLGMNFLSDGQHLEASTKRISMNNTGSWSSSEWSPNGIVTNEYNQQAAMWQIEHNGSWHSEISDTGDGRVIRLSLFGPEENDHQWWKLVKPGDSFTTVSVGFTQVNGDSEDAIGEMTKYRRQIRRSNDDNDRLPVIFNDYMNCLWGDPTTEKEMPLIHAAAKAGAEYFVVDCGWYAPGDWWDSVGEWKASSERFPNGIREVTDEIKRLGMTPGLWLEIEVMGINNPLAVKLPDDWFFMRHGHRVIDVNRYHLDFRNPEVRKYVSDVVDRLVKEYGLGYIKMDYNITTGTGTDLNAESIGDGLLEHNRAYLKWIDELFEKYPDLVIENCGSGGMRHDYAMLARHSIQSMTDQTEYVRNGQIAAASASAVTPEQTAIWSYPLIDGDDEETIYNMVNTMLVRIHQSGYLNELTDHRFNMVSEGIDVYKTYREEIPFSTPIWPSGMPHIDDDLVTFGLINSKHIYLAIWNCTDDQGTLNIDLNKYCNEISIQQIYPKNRNDVTYKVHGTKISFSFPKGKMARLYKIDI</sequence>
<keyword evidence="1" id="KW-0378">Hydrolase</keyword>
<dbReference type="InterPro" id="IPR038417">
    <property type="entry name" value="Alpga-gal_N_sf"/>
</dbReference>
<dbReference type="Gene3D" id="2.70.98.60">
    <property type="entry name" value="alpha-galactosidase from lactobacil brevis"/>
    <property type="match status" value="1"/>
</dbReference>
<dbReference type="SUPFAM" id="SSF51445">
    <property type="entry name" value="(Trans)glycosidases"/>
    <property type="match status" value="1"/>
</dbReference>
<dbReference type="InterPro" id="IPR050985">
    <property type="entry name" value="Alpha-glycosidase_related"/>
</dbReference>
<dbReference type="InterPro" id="IPR002252">
    <property type="entry name" value="Glyco_hydro_36"/>
</dbReference>
<dbReference type="GO" id="GO:0004557">
    <property type="term" value="F:alpha-galactosidase activity"/>
    <property type="evidence" value="ECO:0007669"/>
    <property type="project" value="InterPro"/>
</dbReference>
<accession>A0A0R1REU3</accession>
<keyword evidence="2" id="KW-0326">Glycosidase</keyword>
<evidence type="ECO:0000313" key="4">
    <source>
        <dbReference type="Proteomes" id="UP000051697"/>
    </source>
</evidence>
<dbReference type="InterPro" id="IPR017853">
    <property type="entry name" value="GH"/>
</dbReference>
<dbReference type="STRING" id="1423778.FC70_GL001036"/>